<protein>
    <submittedName>
        <fullName evidence="6">Glycerol-3-phosphate regulon repressor</fullName>
    </submittedName>
</protein>
<keyword evidence="2" id="KW-0805">Transcription regulation</keyword>
<dbReference type="SUPFAM" id="SSF100950">
    <property type="entry name" value="NagB/RpiA/CoA transferase-like"/>
    <property type="match status" value="1"/>
</dbReference>
<dbReference type="PROSITE" id="PS00894">
    <property type="entry name" value="HTH_DEOR_1"/>
    <property type="match status" value="1"/>
</dbReference>
<name>A0A5B8RDS1_9ZZZZ</name>
<evidence type="ECO:0000256" key="2">
    <source>
        <dbReference type="ARBA" id="ARBA00023015"/>
    </source>
</evidence>
<dbReference type="InterPro" id="IPR001034">
    <property type="entry name" value="DeoR_HTH"/>
</dbReference>
<dbReference type="AlphaFoldDB" id="A0A5B8RDS1"/>
<dbReference type="PANTHER" id="PTHR30363">
    <property type="entry name" value="HTH-TYPE TRANSCRIPTIONAL REGULATOR SRLR-RELATED"/>
    <property type="match status" value="1"/>
</dbReference>
<keyword evidence="1" id="KW-0678">Repressor</keyword>
<accession>A0A5B8RDS1</accession>
<dbReference type="PRINTS" id="PR00037">
    <property type="entry name" value="HTHLACR"/>
</dbReference>
<evidence type="ECO:0000256" key="3">
    <source>
        <dbReference type="ARBA" id="ARBA00023125"/>
    </source>
</evidence>
<dbReference type="InterPro" id="IPR036388">
    <property type="entry name" value="WH-like_DNA-bd_sf"/>
</dbReference>
<dbReference type="InterPro" id="IPR050313">
    <property type="entry name" value="Carb_Metab_HTH_regulators"/>
</dbReference>
<dbReference type="Gene3D" id="3.40.50.1360">
    <property type="match status" value="1"/>
</dbReference>
<reference evidence="6" key="1">
    <citation type="submission" date="2019-06" db="EMBL/GenBank/DDBJ databases">
        <authorList>
            <person name="Murdoch R.W."/>
            <person name="Fathepure B."/>
        </authorList>
    </citation>
    <scope>NUCLEOTIDE SEQUENCE</scope>
</reference>
<keyword evidence="4" id="KW-0804">Transcription</keyword>
<dbReference type="SMART" id="SM00420">
    <property type="entry name" value="HTH_DEOR"/>
    <property type="match status" value="1"/>
</dbReference>
<dbReference type="SMART" id="SM01134">
    <property type="entry name" value="DeoRC"/>
    <property type="match status" value="1"/>
</dbReference>
<dbReference type="PANTHER" id="PTHR30363:SF4">
    <property type="entry name" value="GLYCEROL-3-PHOSPHATE REGULON REPRESSOR"/>
    <property type="match status" value="1"/>
</dbReference>
<dbReference type="InterPro" id="IPR036390">
    <property type="entry name" value="WH_DNA-bd_sf"/>
</dbReference>
<evidence type="ECO:0000313" key="6">
    <source>
        <dbReference type="EMBL" id="QEA06048.1"/>
    </source>
</evidence>
<dbReference type="GO" id="GO:0003700">
    <property type="term" value="F:DNA-binding transcription factor activity"/>
    <property type="evidence" value="ECO:0007669"/>
    <property type="project" value="InterPro"/>
</dbReference>
<dbReference type="Gene3D" id="1.10.10.10">
    <property type="entry name" value="Winged helix-like DNA-binding domain superfamily/Winged helix DNA-binding domain"/>
    <property type="match status" value="1"/>
</dbReference>
<dbReference type="InterPro" id="IPR014036">
    <property type="entry name" value="DeoR-like_C"/>
</dbReference>
<dbReference type="Pfam" id="PF00455">
    <property type="entry name" value="DeoRC"/>
    <property type="match status" value="1"/>
</dbReference>
<dbReference type="PROSITE" id="PS51000">
    <property type="entry name" value="HTH_DEOR_2"/>
    <property type="match status" value="1"/>
</dbReference>
<gene>
    <name evidence="6" type="primary">glpR_1</name>
    <name evidence="6" type="ORF">KBTEX_02377</name>
</gene>
<dbReference type="SUPFAM" id="SSF46785">
    <property type="entry name" value="Winged helix' DNA-binding domain"/>
    <property type="match status" value="1"/>
</dbReference>
<evidence type="ECO:0000259" key="5">
    <source>
        <dbReference type="PROSITE" id="PS51000"/>
    </source>
</evidence>
<feature type="domain" description="HTH deoR-type" evidence="5">
    <location>
        <begin position="3"/>
        <end position="58"/>
    </location>
</feature>
<dbReference type="InterPro" id="IPR018356">
    <property type="entry name" value="Tscrpt_reg_HTH_DeoR_CS"/>
</dbReference>
<organism evidence="6">
    <name type="scientific">uncultured organism</name>
    <dbReference type="NCBI Taxonomy" id="155900"/>
    <lineage>
        <taxon>unclassified sequences</taxon>
        <taxon>environmental samples</taxon>
    </lineage>
</organism>
<dbReference type="GO" id="GO:0003677">
    <property type="term" value="F:DNA binding"/>
    <property type="evidence" value="ECO:0007669"/>
    <property type="project" value="UniProtKB-KW"/>
</dbReference>
<sequence length="258" mass="28133">MHKAARHKAILSLLETHGSCSVAELVDSLGVSDETVRRDIKTLANRDLIERVRGGAMLPAFVREPGFQQRMTSNAREKRAIAREAAALIENGDSVLLENGSTSLYVARALRGHRDLFVVTNGLDIARTLLGNGNRVHMACGEVRADDGAVLGASAIEFVSRFRVRYAVITAGSVHVDGGLMNYYYDETEFSHAALGQALHVIAVTDHTKFRTQAPVRLCEFERIGTLITDRQPSEPLVERLRDAEVRLLVAGTGSAGE</sequence>
<dbReference type="InterPro" id="IPR037171">
    <property type="entry name" value="NagB/RpiA_transferase-like"/>
</dbReference>
<dbReference type="Pfam" id="PF08220">
    <property type="entry name" value="HTH_DeoR"/>
    <property type="match status" value="1"/>
</dbReference>
<dbReference type="EMBL" id="MN079122">
    <property type="protein sequence ID" value="QEA06048.1"/>
    <property type="molecule type" value="Genomic_DNA"/>
</dbReference>
<evidence type="ECO:0000256" key="4">
    <source>
        <dbReference type="ARBA" id="ARBA00023163"/>
    </source>
</evidence>
<proteinExistence type="predicted"/>
<evidence type="ECO:0000256" key="1">
    <source>
        <dbReference type="ARBA" id="ARBA00022491"/>
    </source>
</evidence>
<keyword evidence="3" id="KW-0238">DNA-binding</keyword>